<name>A0A6M5YMN1_9BACT</name>
<dbReference type="EMBL" id="CP053452">
    <property type="protein sequence ID" value="QJW95188.1"/>
    <property type="molecule type" value="Genomic_DNA"/>
</dbReference>
<organism evidence="1 2">
    <name type="scientific">Frigoriglobus tundricola</name>
    <dbReference type="NCBI Taxonomy" id="2774151"/>
    <lineage>
        <taxon>Bacteria</taxon>
        <taxon>Pseudomonadati</taxon>
        <taxon>Planctomycetota</taxon>
        <taxon>Planctomycetia</taxon>
        <taxon>Gemmatales</taxon>
        <taxon>Gemmataceae</taxon>
        <taxon>Frigoriglobus</taxon>
    </lineage>
</organism>
<gene>
    <name evidence="1" type="ORF">FTUN_2727</name>
</gene>
<proteinExistence type="predicted"/>
<sequence>MLLRPPRLNNAPPPTLFAVPHERPSCDRIAVARIVRVR</sequence>
<accession>A0A6M5YMN1</accession>
<dbReference type="AlphaFoldDB" id="A0A6M5YMN1"/>
<protein>
    <submittedName>
        <fullName evidence="1">Uncharacterized protein</fullName>
    </submittedName>
</protein>
<dbReference type="Proteomes" id="UP000503447">
    <property type="component" value="Chromosome"/>
</dbReference>
<dbReference type="KEGG" id="ftj:FTUN_2727"/>
<evidence type="ECO:0000313" key="2">
    <source>
        <dbReference type="Proteomes" id="UP000503447"/>
    </source>
</evidence>
<reference evidence="2" key="1">
    <citation type="submission" date="2020-05" db="EMBL/GenBank/DDBJ databases">
        <title>Frigoriglobus tundricola gen. nov., sp. nov., a psychrotolerant cellulolytic planctomycete of the family Gemmataceae with two divergent copies of 16S rRNA gene.</title>
        <authorList>
            <person name="Kulichevskaya I.S."/>
            <person name="Ivanova A.A."/>
            <person name="Naumoff D.G."/>
            <person name="Beletsky A.V."/>
            <person name="Rijpstra W.I.C."/>
            <person name="Sinninghe Damste J.S."/>
            <person name="Mardanov A.V."/>
            <person name="Ravin N.V."/>
            <person name="Dedysh S.N."/>
        </authorList>
    </citation>
    <scope>NUCLEOTIDE SEQUENCE [LARGE SCALE GENOMIC DNA]</scope>
    <source>
        <strain evidence="2">PL17</strain>
    </source>
</reference>
<keyword evidence="2" id="KW-1185">Reference proteome</keyword>
<evidence type="ECO:0000313" key="1">
    <source>
        <dbReference type="EMBL" id="QJW95188.1"/>
    </source>
</evidence>